<dbReference type="CDD" id="cd00063">
    <property type="entry name" value="FN3"/>
    <property type="match status" value="3"/>
</dbReference>
<dbReference type="NCBIfam" id="TIGR04183">
    <property type="entry name" value="Por_Secre_tail"/>
    <property type="match status" value="1"/>
</dbReference>
<organism evidence="3 4">
    <name type="scientific">Flectobacillus longus</name>
    <dbReference type="NCBI Taxonomy" id="2984207"/>
    <lineage>
        <taxon>Bacteria</taxon>
        <taxon>Pseudomonadati</taxon>
        <taxon>Bacteroidota</taxon>
        <taxon>Cytophagia</taxon>
        <taxon>Cytophagales</taxon>
        <taxon>Flectobacillaceae</taxon>
        <taxon>Flectobacillus</taxon>
    </lineage>
</organism>
<proteinExistence type="predicted"/>
<accession>A0ABT6YKP4</accession>
<dbReference type="RefSeq" id="WP_283368999.1">
    <property type="nucleotide sequence ID" value="NZ_JASHID010000003.1"/>
</dbReference>
<dbReference type="SUPFAM" id="SSF49265">
    <property type="entry name" value="Fibronectin type III"/>
    <property type="match status" value="2"/>
</dbReference>
<dbReference type="InterPro" id="IPR003961">
    <property type="entry name" value="FN3_dom"/>
</dbReference>
<dbReference type="PROSITE" id="PS50853">
    <property type="entry name" value="FN3"/>
    <property type="match status" value="2"/>
</dbReference>
<feature type="domain" description="Fibronectin type-III" evidence="2">
    <location>
        <begin position="965"/>
        <end position="1055"/>
    </location>
</feature>
<keyword evidence="1" id="KW-0378">Hydrolase</keyword>
<evidence type="ECO:0000256" key="1">
    <source>
        <dbReference type="ARBA" id="ARBA00022801"/>
    </source>
</evidence>
<sequence>MKQSLLLLSILLCSFGVIGQIIGTTNFSTLPRDYQLYPRNNNNQGVVMIKGSTTNLNTSYYSVVVNRESSKYLYQKTNINFVSSTTGRFAFTDILIKAEKANYNFYIYQVLKSGDSSLVSQATNVVAGDVIVLTGQSNAACFFNDSRTNPFCRTFGKITENYNTGNYNPADTLWTISNLDQSIYGVGTLGFELQKLILEKYDLPTCLINAATPWTNSAIHATRTSDNPTDLTNSYGRLLYRVQKAGVVNAVKAYIYRQGESEAYGEGSNFKGNFNTILSNLKMDIPSIQKIYLYQIDIVDLSTGYAPIVREEQREFGISNPIIDVVPSIGTVGFDGIHYSSEGYRQNGSELFRLYARDFLGAMDDGNFSAPNIQNAYYTTPQKNQIALIFQKGQSLKWPENYNGQNIKDFFYLNGINGYVKSGAIYKNAILLDLYDFNPATTIDYLPPIINNGNPLFPYMGPYITNLLGMRALTFYKYPIGDYNPKNLVPGKTDPIITFSKIPQNLQMFPRSNNNTSEIEIKATLQESPIKYDYISILTKRNSINYSYNKVGLSYNSGKTDFSLKTTIKSELASYGFSIYAITGTDSVLLATRTDLASGDFFTVMGQTNARAWHTENNTVSYNFYSSYCRTFGTKANTNYALSDTTWKISGDVRAEVGVWALELQKKLAQQYGIPSTIINESAISTPLSQQNITSLTGDDIGSVYGRLLYRIKKAGIGSQIKAVFWWGGDFDARSAASTLYPSEFDKLYKRLRNDFANTIPLYTFQSNVYYNGVQDAGKMRDFQRTIASNYPNTKVFSSLGYDGFDGVSGQYSLEGYLQIANTLWNTLNNDLYATTKSSISASPQVQKVFYTDINKKELVVIFDEGQTLVWPNDVDTNGNKYEMRSYFYQDKSSANIVSGKVNQNRLTLTNNASSSAQTLTYLPDFMPSVANTSDTRTTFNGPFLKNTQGLTAFSFKDFPIANALNSPVLSVNKVTATSLDITWPAIATATSYIIEVYKASNNVLVKQNIVASTTLSISFTGLEDKTQYIIKAKVISATSESPYSSITTLTFNPLKAPTLTGNATYYNAVQLNWVTTDTDIAGFVLERKTPDVSNYTVMLQPNAGINSFADVNLTANSTYQYRIKSKNSVTESPYTNLDIKTPALLNTPTLKATAASEFSIKLSWENIGGANAYQIEKDAGNSNFQLLTKTDGNTLTFTDTKLEANTTYSYRIKAFSGFSESNYAFASATTLIILGFDDPSFSKTLLYPNPNNGKFMIKFEKPYSGELRVIDYLGREYYSTTLNPSAEKELDLSHLPSGNYFINCQSGKVWHTIKFQLIQNP</sequence>
<dbReference type="Gene3D" id="3.40.50.1110">
    <property type="entry name" value="SGNH hydrolase"/>
    <property type="match status" value="2"/>
</dbReference>
<protein>
    <submittedName>
        <fullName evidence="3">Sialate O-acetylesterase</fullName>
    </submittedName>
</protein>
<evidence type="ECO:0000313" key="4">
    <source>
        <dbReference type="Proteomes" id="UP001236569"/>
    </source>
</evidence>
<dbReference type="SMART" id="SM00060">
    <property type="entry name" value="FN3"/>
    <property type="match status" value="3"/>
</dbReference>
<dbReference type="PANTHER" id="PTHR31988:SF19">
    <property type="entry name" value="9-O-ACETYL-N-ACETYLNEURAMINIC ACID DEACETYLASE-RELATED"/>
    <property type="match status" value="1"/>
</dbReference>
<evidence type="ECO:0000313" key="3">
    <source>
        <dbReference type="EMBL" id="MDI9863741.1"/>
    </source>
</evidence>
<dbReference type="InterPro" id="IPR005181">
    <property type="entry name" value="SASA"/>
</dbReference>
<reference evidence="3 4" key="1">
    <citation type="submission" date="2023-05" db="EMBL/GenBank/DDBJ databases">
        <title>Novel species of genus Flectobacillus isolated from stream in China.</title>
        <authorList>
            <person name="Lu H."/>
        </authorList>
    </citation>
    <scope>NUCLEOTIDE SEQUENCE [LARGE SCALE GENOMIC DNA]</scope>
    <source>
        <strain evidence="3 4">DC10W</strain>
    </source>
</reference>
<dbReference type="Pfam" id="PF18962">
    <property type="entry name" value="Por_Secre_tail"/>
    <property type="match status" value="1"/>
</dbReference>
<dbReference type="Proteomes" id="UP001236569">
    <property type="component" value="Unassembled WGS sequence"/>
</dbReference>
<dbReference type="InterPro" id="IPR052940">
    <property type="entry name" value="Carb_Esterase_6"/>
</dbReference>
<feature type="domain" description="Fibronectin type-III" evidence="2">
    <location>
        <begin position="1148"/>
        <end position="1236"/>
    </location>
</feature>
<comment type="caution">
    <text evidence="3">The sequence shown here is derived from an EMBL/GenBank/DDBJ whole genome shotgun (WGS) entry which is preliminary data.</text>
</comment>
<evidence type="ECO:0000259" key="2">
    <source>
        <dbReference type="PROSITE" id="PS50853"/>
    </source>
</evidence>
<dbReference type="InterPro" id="IPR026444">
    <property type="entry name" value="Secre_tail"/>
</dbReference>
<dbReference type="EMBL" id="JASHID010000003">
    <property type="protein sequence ID" value="MDI9863741.1"/>
    <property type="molecule type" value="Genomic_DNA"/>
</dbReference>
<dbReference type="SUPFAM" id="SSF52266">
    <property type="entry name" value="SGNH hydrolase"/>
    <property type="match status" value="2"/>
</dbReference>
<name>A0ABT6YKP4_9BACT</name>
<keyword evidence="4" id="KW-1185">Reference proteome</keyword>
<dbReference type="Pfam" id="PF03629">
    <property type="entry name" value="SASA"/>
    <property type="match status" value="2"/>
</dbReference>
<dbReference type="InterPro" id="IPR036116">
    <property type="entry name" value="FN3_sf"/>
</dbReference>
<dbReference type="InterPro" id="IPR036514">
    <property type="entry name" value="SGNH_hydro_sf"/>
</dbReference>
<dbReference type="InterPro" id="IPR013783">
    <property type="entry name" value="Ig-like_fold"/>
</dbReference>
<dbReference type="Gene3D" id="2.60.40.10">
    <property type="entry name" value="Immunoglobulins"/>
    <property type="match status" value="3"/>
</dbReference>
<gene>
    <name evidence="3" type="ORF">QM480_05365</name>
</gene>
<dbReference type="PANTHER" id="PTHR31988">
    <property type="entry name" value="ESTERASE, PUTATIVE (DUF303)-RELATED"/>
    <property type="match status" value="1"/>
</dbReference>